<dbReference type="AlphaFoldDB" id="A0A5N7J812"/>
<evidence type="ECO:0000313" key="2">
    <source>
        <dbReference type="Proteomes" id="UP000342249"/>
    </source>
</evidence>
<proteinExistence type="predicted"/>
<sequence length="103" mass="12166">MTNEMTGIKQLVNVRDDLFNMIEWYKSKLVKEKLEGNTLNEQIDINEFSNDLKGDIVVKYLRIYKDTFERFEAICDKHKFIKKQDMISNNTCPNSINGDLKEL</sequence>
<reference evidence="1" key="1">
    <citation type="journal article" date="2019" name="Lett. Appl. Microbiol.">
        <title>A case of 'blown pack' spoilage of vacuum-packaged pork likely associated with Clostridium estertheticum in Canada.</title>
        <authorList>
            <person name="Zhang P."/>
            <person name="Ward P."/>
            <person name="McMullen L.M."/>
            <person name="Yang X."/>
        </authorList>
    </citation>
    <scope>NUCLEOTIDE SEQUENCE [LARGE SCALE GENOMIC DNA]</scope>
    <source>
        <strain evidence="1">MA19</strain>
    </source>
</reference>
<organism evidence="1 2">
    <name type="scientific">Clostridium estertheticum</name>
    <dbReference type="NCBI Taxonomy" id="238834"/>
    <lineage>
        <taxon>Bacteria</taxon>
        <taxon>Bacillati</taxon>
        <taxon>Bacillota</taxon>
        <taxon>Clostridia</taxon>
        <taxon>Eubacteriales</taxon>
        <taxon>Clostridiaceae</taxon>
        <taxon>Clostridium</taxon>
    </lineage>
</organism>
<name>A0A5N7J812_9CLOT</name>
<dbReference type="RefSeq" id="WP_152754002.1">
    <property type="nucleotide sequence ID" value="NZ_SPSE01000054.1"/>
</dbReference>
<dbReference type="EMBL" id="SPSF01000056">
    <property type="protein sequence ID" value="MPQ64860.1"/>
    <property type="molecule type" value="Genomic_DNA"/>
</dbReference>
<accession>A0A5N7J812</accession>
<protein>
    <submittedName>
        <fullName evidence="1">Uncharacterized protein</fullName>
    </submittedName>
</protein>
<gene>
    <name evidence="1" type="ORF">E4V82_22590</name>
</gene>
<evidence type="ECO:0000313" key="1">
    <source>
        <dbReference type="EMBL" id="MPQ64860.1"/>
    </source>
</evidence>
<comment type="caution">
    <text evidence="1">The sequence shown here is derived from an EMBL/GenBank/DDBJ whole genome shotgun (WGS) entry which is preliminary data.</text>
</comment>
<dbReference type="Proteomes" id="UP000342249">
    <property type="component" value="Unassembled WGS sequence"/>
</dbReference>